<organism evidence="1 2">
    <name type="scientific">Parabacteroides faecis</name>
    <dbReference type="NCBI Taxonomy" id="1217282"/>
    <lineage>
        <taxon>Bacteria</taxon>
        <taxon>Pseudomonadati</taxon>
        <taxon>Bacteroidota</taxon>
        <taxon>Bacteroidia</taxon>
        <taxon>Bacteroidales</taxon>
        <taxon>Tannerellaceae</taxon>
        <taxon>Parabacteroides</taxon>
    </lineage>
</organism>
<evidence type="ECO:0000313" key="2">
    <source>
        <dbReference type="Proteomes" id="UP000533637"/>
    </source>
</evidence>
<proteinExistence type="predicted"/>
<accession>A0ABR6KKJ3</accession>
<sequence>MLCFYLDDKMIIYLCLGSFCKESIGTCVFYGLVQGWMVDVLLCKKELLRYCDFYVVVFGGVVFLNDCDVCSF</sequence>
<comment type="caution">
    <text evidence="1">The sequence shown here is derived from an EMBL/GenBank/DDBJ whole genome shotgun (WGS) entry which is preliminary data.</text>
</comment>
<name>A0ABR6KKJ3_9BACT</name>
<gene>
    <name evidence="1" type="ORF">GGQ57_001920</name>
</gene>
<reference evidence="1 2" key="1">
    <citation type="submission" date="2020-08" db="EMBL/GenBank/DDBJ databases">
        <title>Genomic Encyclopedia of Type Strains, Phase IV (KMG-IV): sequencing the most valuable type-strain genomes for metagenomic binning, comparative biology and taxonomic classification.</title>
        <authorList>
            <person name="Goeker M."/>
        </authorList>
    </citation>
    <scope>NUCLEOTIDE SEQUENCE [LARGE SCALE GENOMIC DNA]</scope>
    <source>
        <strain evidence="1 2">DSM 102983</strain>
    </source>
</reference>
<dbReference type="EMBL" id="JACHOC010000003">
    <property type="protein sequence ID" value="MBB4622023.1"/>
    <property type="molecule type" value="Genomic_DNA"/>
</dbReference>
<protein>
    <submittedName>
        <fullName evidence="1">Uncharacterized protein</fullName>
    </submittedName>
</protein>
<keyword evidence="2" id="KW-1185">Reference proteome</keyword>
<dbReference type="Proteomes" id="UP000533637">
    <property type="component" value="Unassembled WGS sequence"/>
</dbReference>
<evidence type="ECO:0000313" key="1">
    <source>
        <dbReference type="EMBL" id="MBB4622023.1"/>
    </source>
</evidence>